<accession>A0A6A4Y9G2</accession>
<proteinExistence type="predicted"/>
<reference evidence="1" key="1">
    <citation type="submission" date="2019-06" db="EMBL/GenBank/DDBJ databases">
        <title>Genomics analysis of Aphanomyces spp. identifies a new class of oomycete effector associated with host adaptation.</title>
        <authorList>
            <person name="Gaulin E."/>
        </authorList>
    </citation>
    <scope>NUCLEOTIDE SEQUENCE</scope>
    <source>
        <strain evidence="1">CBS 578.67</strain>
    </source>
</reference>
<evidence type="ECO:0000313" key="1">
    <source>
        <dbReference type="EMBL" id="KAF0693529.1"/>
    </source>
</evidence>
<comment type="caution">
    <text evidence="1">The sequence shown here is derived from an EMBL/GenBank/DDBJ whole genome shotgun (WGS) entry which is preliminary data.</text>
</comment>
<sequence>ALTEKTHQFRALTRLTRHLREYFDKLEGVACSRGRPIPVSFLRQYARSHQTFCIVAQGNVYRSEGGIIWRCAPVEAPSTESPLIDEVDMLFDVGETDYESDDELMSLEKLSDN</sequence>
<organism evidence="1">
    <name type="scientific">Aphanomyces stellatus</name>
    <dbReference type="NCBI Taxonomy" id="120398"/>
    <lineage>
        <taxon>Eukaryota</taxon>
        <taxon>Sar</taxon>
        <taxon>Stramenopiles</taxon>
        <taxon>Oomycota</taxon>
        <taxon>Saprolegniomycetes</taxon>
        <taxon>Saprolegniales</taxon>
        <taxon>Verrucalvaceae</taxon>
        <taxon>Aphanomyces</taxon>
    </lineage>
</organism>
<protein>
    <submittedName>
        <fullName evidence="1">Uncharacterized protein</fullName>
    </submittedName>
</protein>
<dbReference type="EMBL" id="VJMH01005683">
    <property type="protein sequence ID" value="KAF0693529.1"/>
    <property type="molecule type" value="Genomic_DNA"/>
</dbReference>
<feature type="non-terminal residue" evidence="1">
    <location>
        <position position="1"/>
    </location>
</feature>
<dbReference type="AlphaFoldDB" id="A0A6A4Y9G2"/>
<name>A0A6A4Y9G2_9STRA</name>
<gene>
    <name evidence="1" type="ORF">As57867_015454</name>
</gene>